<protein>
    <submittedName>
        <fullName evidence="1">Uncharacterized protein</fullName>
    </submittedName>
</protein>
<reference evidence="1 2" key="1">
    <citation type="submission" date="2018-11" db="EMBL/GenBank/DDBJ databases">
        <title>Genome sequence of Saitozyma podzolica DSM 27192.</title>
        <authorList>
            <person name="Aliyu H."/>
            <person name="Gorte O."/>
            <person name="Ochsenreither K."/>
        </authorList>
    </citation>
    <scope>NUCLEOTIDE SEQUENCE [LARGE SCALE GENOMIC DNA]</scope>
    <source>
        <strain evidence="1 2">DSM 27192</strain>
    </source>
</reference>
<accession>A0A427XPE8</accession>
<proteinExistence type="predicted"/>
<organism evidence="1 2">
    <name type="scientific">Saitozyma podzolica</name>
    <dbReference type="NCBI Taxonomy" id="1890683"/>
    <lineage>
        <taxon>Eukaryota</taxon>
        <taxon>Fungi</taxon>
        <taxon>Dikarya</taxon>
        <taxon>Basidiomycota</taxon>
        <taxon>Agaricomycotina</taxon>
        <taxon>Tremellomycetes</taxon>
        <taxon>Tremellales</taxon>
        <taxon>Trimorphomycetaceae</taxon>
        <taxon>Saitozyma</taxon>
    </lineage>
</organism>
<sequence>MLPLITAFSENGLLQVDWARRLLIEASFWTVWKDVHGLSNALTLALASPVKLDAASEHDFPDSYQISKSKAAAFLDALEGRNFQGGRHFSHGVPFPGGEDLGGAAVHHAAQGEDDGVEGEVAGWEVADLVIGDRVEVLVDQPCL</sequence>
<evidence type="ECO:0000313" key="1">
    <source>
        <dbReference type="EMBL" id="RSH80709.1"/>
    </source>
</evidence>
<keyword evidence="2" id="KW-1185">Reference proteome</keyword>
<dbReference type="AlphaFoldDB" id="A0A427XPE8"/>
<gene>
    <name evidence="1" type="ORF">EHS25_007187</name>
</gene>
<dbReference type="EMBL" id="RSCD01000034">
    <property type="protein sequence ID" value="RSH80709.1"/>
    <property type="molecule type" value="Genomic_DNA"/>
</dbReference>
<name>A0A427XPE8_9TREE</name>
<comment type="caution">
    <text evidence="1">The sequence shown here is derived from an EMBL/GenBank/DDBJ whole genome shotgun (WGS) entry which is preliminary data.</text>
</comment>
<dbReference type="Proteomes" id="UP000279259">
    <property type="component" value="Unassembled WGS sequence"/>
</dbReference>
<evidence type="ECO:0000313" key="2">
    <source>
        <dbReference type="Proteomes" id="UP000279259"/>
    </source>
</evidence>